<dbReference type="Gene3D" id="3.40.190.10">
    <property type="entry name" value="Periplasmic binding protein-like II"/>
    <property type="match status" value="1"/>
</dbReference>
<dbReference type="KEGG" id="pbk:Back11_27600"/>
<organism evidence="1 2">
    <name type="scientific">Paenibacillus baekrokdamisoli</name>
    <dbReference type="NCBI Taxonomy" id="1712516"/>
    <lineage>
        <taxon>Bacteria</taxon>
        <taxon>Bacillati</taxon>
        <taxon>Bacillota</taxon>
        <taxon>Bacilli</taxon>
        <taxon>Bacillales</taxon>
        <taxon>Paenibacillaceae</taxon>
        <taxon>Paenibacillus</taxon>
    </lineage>
</organism>
<protein>
    <submittedName>
        <fullName evidence="1">Uncharacterized protein</fullName>
    </submittedName>
</protein>
<reference evidence="1 2" key="1">
    <citation type="submission" date="2018-11" db="EMBL/GenBank/DDBJ databases">
        <title>Complete genome sequence of Paenibacillus baekrokdamisoli strain KCTC 33723.</title>
        <authorList>
            <person name="Kang S.W."/>
            <person name="Lee K.C."/>
            <person name="Kim K.K."/>
            <person name="Kim J.S."/>
            <person name="Kim D.S."/>
            <person name="Ko S.H."/>
            <person name="Yang S.H."/>
            <person name="Lee J.S."/>
        </authorList>
    </citation>
    <scope>NUCLEOTIDE SEQUENCE [LARGE SCALE GENOMIC DNA]</scope>
    <source>
        <strain evidence="1 2">KCTC 33723</strain>
    </source>
</reference>
<dbReference type="PROSITE" id="PS51257">
    <property type="entry name" value="PROKAR_LIPOPROTEIN"/>
    <property type="match status" value="1"/>
</dbReference>
<dbReference type="RefSeq" id="WP_232016408.1">
    <property type="nucleotide sequence ID" value="NZ_AP019308.1"/>
</dbReference>
<accession>A0A3G9IZ31</accession>
<proteinExistence type="predicted"/>
<keyword evidence="2" id="KW-1185">Reference proteome</keyword>
<dbReference type="Proteomes" id="UP000275368">
    <property type="component" value="Chromosome"/>
</dbReference>
<evidence type="ECO:0000313" key="2">
    <source>
        <dbReference type="Proteomes" id="UP000275368"/>
    </source>
</evidence>
<gene>
    <name evidence="1" type="ORF">Back11_27600</name>
</gene>
<dbReference type="AlphaFoldDB" id="A0A3G9IZ31"/>
<dbReference type="EMBL" id="AP019308">
    <property type="protein sequence ID" value="BBH21415.1"/>
    <property type="molecule type" value="Genomic_DNA"/>
</dbReference>
<name>A0A3G9IZ31_9BACL</name>
<sequence>MIIKVFQCILAGFLTLSLSSCGADNGSVKEMDTMSADQNITLEVLNPKVEISTEFEQMVKEYEKENPNVKMNILTFGGRGKLPCRIESKICSK</sequence>
<evidence type="ECO:0000313" key="1">
    <source>
        <dbReference type="EMBL" id="BBH21415.1"/>
    </source>
</evidence>